<dbReference type="InterPro" id="IPR052761">
    <property type="entry name" value="Fungal_Detox/Toxin_TFs"/>
</dbReference>
<dbReference type="GO" id="GO:0006351">
    <property type="term" value="P:DNA-templated transcription"/>
    <property type="evidence" value="ECO:0007669"/>
    <property type="project" value="InterPro"/>
</dbReference>
<dbReference type="GeneID" id="25305585"/>
<dbReference type="GO" id="GO:0003677">
    <property type="term" value="F:DNA binding"/>
    <property type="evidence" value="ECO:0007669"/>
    <property type="project" value="InterPro"/>
</dbReference>
<evidence type="ECO:0000313" key="4">
    <source>
        <dbReference type="EMBL" id="KIW79483.1"/>
    </source>
</evidence>
<dbReference type="Pfam" id="PF04082">
    <property type="entry name" value="Fungal_trans"/>
    <property type="match status" value="1"/>
</dbReference>
<feature type="region of interest" description="Disordered" evidence="2">
    <location>
        <begin position="33"/>
        <end position="63"/>
    </location>
</feature>
<accession>A0A0D2GFB0</accession>
<dbReference type="PANTHER" id="PTHR47425">
    <property type="entry name" value="FARB-RELATED"/>
    <property type="match status" value="1"/>
</dbReference>
<sequence>MAYSIKVEYTSAWQQTPAEAALALAHQERESPFPFPYAQTQTQTNKTSRPKSKSRSASRPRDLLDDGVVVPDFIKPLSNKVGEDDRDYLIAKGVFQLPTAEFQSIILQRYAEYVHPLLPLLDLSEVLDTVSAAGGQVDNKEKQVSLLLYWSILCAGLAATERQVILNHGYGSKAEVRYSFYKKAKILFDLESELDRIVLCQSAVLLVSWSQDDHRMDLVHWIGVAISQAYSLKLHREEHNARADASAVDHLRRRIWWSVVMKECDVSLAMGYAPRIHLANVRMLNMQDFRDEDDAHLLKVPGVCSLSQITRQHRALSLDFLQPICVHKAKLAACVTRIFDAVQANSSVSSTDAFARSALAWQLDAELREWRSGLPRALTRLNTRTSLTMSKTDKTLALHWATVELVYWTARITLHKSAASESETHLHAARTAAREITGICRALLGSGMEQHVPTVGVVAVLAAFSVHLRCSRSERDSERSSAIEELKTCVRFVNGLRDLNYTAQNVSRMIEDATREAELRLGLSSSTAAMSRIDPRPESPAHASIISISRGDQADAASYALLPLEQGGGDGDQDPALPGNMSHLDHDDIGQIAQATVIGAAGFYGPEDNLVGDDGTSRVGPWGPAFFEPAALIEMEMDAPFETFGVEA</sequence>
<evidence type="ECO:0000313" key="5">
    <source>
        <dbReference type="Proteomes" id="UP000053029"/>
    </source>
</evidence>
<dbReference type="InterPro" id="IPR007219">
    <property type="entry name" value="XnlR_reg_dom"/>
</dbReference>
<dbReference type="CDD" id="cd12148">
    <property type="entry name" value="fungal_TF_MHR"/>
    <property type="match status" value="1"/>
</dbReference>
<feature type="compositionally biased region" description="Polar residues" evidence="2">
    <location>
        <begin position="38"/>
        <end position="47"/>
    </location>
</feature>
<dbReference type="PANTHER" id="PTHR47425:SF2">
    <property type="entry name" value="FARB-RELATED"/>
    <property type="match status" value="1"/>
</dbReference>
<gene>
    <name evidence="4" type="ORF">Z517_06095</name>
</gene>
<keyword evidence="5" id="KW-1185">Reference proteome</keyword>
<reference evidence="4 5" key="1">
    <citation type="submission" date="2015-01" db="EMBL/GenBank/DDBJ databases">
        <title>The Genome Sequence of Fonsecaea pedrosoi CBS 271.37.</title>
        <authorList>
            <consortium name="The Broad Institute Genomics Platform"/>
            <person name="Cuomo C."/>
            <person name="de Hoog S."/>
            <person name="Gorbushina A."/>
            <person name="Stielow B."/>
            <person name="Teixiera M."/>
            <person name="Abouelleil A."/>
            <person name="Chapman S.B."/>
            <person name="Priest M."/>
            <person name="Young S.K."/>
            <person name="Wortman J."/>
            <person name="Nusbaum C."/>
            <person name="Birren B."/>
        </authorList>
    </citation>
    <scope>NUCLEOTIDE SEQUENCE [LARGE SCALE GENOMIC DNA]</scope>
    <source>
        <strain evidence="4 5">CBS 271.37</strain>
    </source>
</reference>
<dbReference type="EMBL" id="KN846972">
    <property type="protein sequence ID" value="KIW79483.1"/>
    <property type="molecule type" value="Genomic_DNA"/>
</dbReference>
<protein>
    <recommendedName>
        <fullName evidence="3">Xylanolytic transcriptional activator regulatory domain-containing protein</fullName>
    </recommendedName>
</protein>
<dbReference type="GO" id="GO:0008270">
    <property type="term" value="F:zinc ion binding"/>
    <property type="evidence" value="ECO:0007669"/>
    <property type="project" value="InterPro"/>
</dbReference>
<dbReference type="VEuPathDB" id="FungiDB:Z517_06095"/>
<feature type="compositionally biased region" description="Basic residues" evidence="2">
    <location>
        <begin position="48"/>
        <end position="58"/>
    </location>
</feature>
<dbReference type="HOGENOM" id="CLU_006329_8_0_1"/>
<evidence type="ECO:0000256" key="1">
    <source>
        <dbReference type="ARBA" id="ARBA00023242"/>
    </source>
</evidence>
<name>A0A0D2GFB0_9EURO</name>
<dbReference type="OrthoDB" id="10391078at2759"/>
<dbReference type="RefSeq" id="XP_013283291.1">
    <property type="nucleotide sequence ID" value="XM_013427837.1"/>
</dbReference>
<dbReference type="Proteomes" id="UP000053029">
    <property type="component" value="Unassembled WGS sequence"/>
</dbReference>
<dbReference type="AlphaFoldDB" id="A0A0D2GFB0"/>
<evidence type="ECO:0000259" key="3">
    <source>
        <dbReference type="Pfam" id="PF04082"/>
    </source>
</evidence>
<proteinExistence type="predicted"/>
<evidence type="ECO:0000256" key="2">
    <source>
        <dbReference type="SAM" id="MobiDB-lite"/>
    </source>
</evidence>
<organism evidence="4 5">
    <name type="scientific">Fonsecaea pedrosoi CBS 271.37</name>
    <dbReference type="NCBI Taxonomy" id="1442368"/>
    <lineage>
        <taxon>Eukaryota</taxon>
        <taxon>Fungi</taxon>
        <taxon>Dikarya</taxon>
        <taxon>Ascomycota</taxon>
        <taxon>Pezizomycotina</taxon>
        <taxon>Eurotiomycetes</taxon>
        <taxon>Chaetothyriomycetidae</taxon>
        <taxon>Chaetothyriales</taxon>
        <taxon>Herpotrichiellaceae</taxon>
        <taxon>Fonsecaea</taxon>
    </lineage>
</organism>
<feature type="domain" description="Xylanolytic transcriptional activator regulatory" evidence="3">
    <location>
        <begin position="107"/>
        <end position="291"/>
    </location>
</feature>
<keyword evidence="1" id="KW-0539">Nucleus</keyword>